<protein>
    <submittedName>
        <fullName evidence="1">(African queen) hypothetical protein</fullName>
    </submittedName>
</protein>
<dbReference type="Proteomes" id="UP000789524">
    <property type="component" value="Unassembled WGS sequence"/>
</dbReference>
<gene>
    <name evidence="1" type="ORF">DCHRY22_LOCUS2642</name>
</gene>
<keyword evidence="2" id="KW-1185">Reference proteome</keyword>
<dbReference type="EMBL" id="CAKASE010000046">
    <property type="protein sequence ID" value="CAG9561073.1"/>
    <property type="molecule type" value="Genomic_DNA"/>
</dbReference>
<evidence type="ECO:0000313" key="2">
    <source>
        <dbReference type="Proteomes" id="UP000789524"/>
    </source>
</evidence>
<name>A0A8J2QLC9_9NEOP</name>
<evidence type="ECO:0000313" key="1">
    <source>
        <dbReference type="EMBL" id="CAG9561073.1"/>
    </source>
</evidence>
<proteinExistence type="predicted"/>
<organism evidence="1 2">
    <name type="scientific">Danaus chrysippus</name>
    <name type="common">African queen</name>
    <dbReference type="NCBI Taxonomy" id="151541"/>
    <lineage>
        <taxon>Eukaryota</taxon>
        <taxon>Metazoa</taxon>
        <taxon>Ecdysozoa</taxon>
        <taxon>Arthropoda</taxon>
        <taxon>Hexapoda</taxon>
        <taxon>Insecta</taxon>
        <taxon>Pterygota</taxon>
        <taxon>Neoptera</taxon>
        <taxon>Endopterygota</taxon>
        <taxon>Lepidoptera</taxon>
        <taxon>Glossata</taxon>
        <taxon>Ditrysia</taxon>
        <taxon>Papilionoidea</taxon>
        <taxon>Nymphalidae</taxon>
        <taxon>Danainae</taxon>
        <taxon>Danaini</taxon>
        <taxon>Danaina</taxon>
        <taxon>Danaus</taxon>
        <taxon>Anosia</taxon>
    </lineage>
</organism>
<accession>A0A8J2QLC9</accession>
<comment type="caution">
    <text evidence="1">The sequence shown here is derived from an EMBL/GenBank/DDBJ whole genome shotgun (WGS) entry which is preliminary data.</text>
</comment>
<reference evidence="1" key="1">
    <citation type="submission" date="2021-09" db="EMBL/GenBank/DDBJ databases">
        <authorList>
            <person name="Martin H S."/>
        </authorList>
    </citation>
    <scope>NUCLEOTIDE SEQUENCE</scope>
</reference>
<sequence>MLEVNNVYIEEARDIAMLVDKSVTSGAGWDNAVECRRELVVRRARATCECRLLITRSPNQRSSLSDSQPTSRLRRPLHLCHMAAL</sequence>
<dbReference type="AlphaFoldDB" id="A0A8J2QLC9"/>